<dbReference type="Proteomes" id="UP000031561">
    <property type="component" value="Unassembled WGS sequence"/>
</dbReference>
<name>A0ABD4T318_9CYAN</name>
<dbReference type="AlphaFoldDB" id="A0ABD4T318"/>
<dbReference type="Pfam" id="PF13692">
    <property type="entry name" value="Glyco_trans_1_4"/>
    <property type="match status" value="1"/>
</dbReference>
<protein>
    <submittedName>
        <fullName evidence="1">Glycosyltransferase family 4 protein</fullName>
    </submittedName>
</protein>
<evidence type="ECO:0000313" key="2">
    <source>
        <dbReference type="Proteomes" id="UP000031561"/>
    </source>
</evidence>
<dbReference type="EMBL" id="JTHE03000051">
    <property type="protein sequence ID" value="MCM1983011.1"/>
    <property type="molecule type" value="Genomic_DNA"/>
</dbReference>
<accession>A0ABD4T318</accession>
<organism evidence="1 2">
    <name type="scientific">Lyngbya confervoides BDU141951</name>
    <dbReference type="NCBI Taxonomy" id="1574623"/>
    <lineage>
        <taxon>Bacteria</taxon>
        <taxon>Bacillati</taxon>
        <taxon>Cyanobacteriota</taxon>
        <taxon>Cyanophyceae</taxon>
        <taxon>Oscillatoriophycideae</taxon>
        <taxon>Oscillatoriales</taxon>
        <taxon>Microcoleaceae</taxon>
        <taxon>Lyngbya</taxon>
    </lineage>
</organism>
<sequence>MKIAFVTLMAGYSWGGSEYLWSATAERALIEDHEVLLSIYDWSTNHPAITRMQAQGAELHVRTRFPRPSPLAIRIKQKIERAFPYLQFNQPSPFHAVYDWQPDIICISQGGSYDISCFIDLLNFLLTTSVPFWIICQFNFEVSAPSRGTEPLIKAVFSKAKGVAFVSRHNLNLAERHLYQTLPNAIVVQNPTNLSDRTKVEWPIQPKVSFACVARLEAPIKGQDALFEVLSSQIWRERDWECNLYGAGPDRDYLENLAHHYDVRDRIHFKGHINDIRLLWAENHLLVMPSRAEGTPLSLVEAMLCGRPAVVTDVGGNAEWITEGRTGFIAESASPKSLNAALERAWLAQDNWKQMGDTAHEDAIAKIDPSPGSTLLKLIGQL</sequence>
<dbReference type="SUPFAM" id="SSF53756">
    <property type="entry name" value="UDP-Glycosyltransferase/glycogen phosphorylase"/>
    <property type="match status" value="1"/>
</dbReference>
<dbReference type="Gene3D" id="3.40.50.2000">
    <property type="entry name" value="Glycogen Phosphorylase B"/>
    <property type="match status" value="2"/>
</dbReference>
<dbReference type="PANTHER" id="PTHR12526">
    <property type="entry name" value="GLYCOSYLTRANSFERASE"/>
    <property type="match status" value="1"/>
</dbReference>
<keyword evidence="2" id="KW-1185">Reference proteome</keyword>
<dbReference type="RefSeq" id="WP_166281785.1">
    <property type="nucleotide sequence ID" value="NZ_JTHE03000051.1"/>
</dbReference>
<evidence type="ECO:0000313" key="1">
    <source>
        <dbReference type="EMBL" id="MCM1983011.1"/>
    </source>
</evidence>
<gene>
    <name evidence="1" type="ORF">QQ91_0009270</name>
</gene>
<reference evidence="1 2" key="1">
    <citation type="journal article" date="2015" name="Genome Announc.">
        <title>Draft Genome Sequence of Filamentous Marine Cyanobacterium Lyngbya confervoides Strain BDU141951.</title>
        <authorList>
            <person name="Chandrababunaidu M.M."/>
            <person name="Sen D."/>
            <person name="Tripathy S."/>
        </authorList>
    </citation>
    <scope>NUCLEOTIDE SEQUENCE [LARGE SCALE GENOMIC DNA]</scope>
    <source>
        <strain evidence="1 2">BDU141951</strain>
    </source>
</reference>
<dbReference type="CDD" id="cd03801">
    <property type="entry name" value="GT4_PimA-like"/>
    <property type="match status" value="1"/>
</dbReference>
<proteinExistence type="predicted"/>
<comment type="caution">
    <text evidence="1">The sequence shown here is derived from an EMBL/GenBank/DDBJ whole genome shotgun (WGS) entry which is preliminary data.</text>
</comment>